<dbReference type="RefSeq" id="WP_267614709.1">
    <property type="nucleotide sequence ID" value="NZ_JAOVZQ010000001.1"/>
</dbReference>
<accession>A0ABT3YLV2</accession>
<sequence length="284" mass="30566">MRADQWRQRCPARDICSVQLKRSILCRGAVHPRSGFGFVALPVDESAHEMTCRRLTACRAAFHTVTTESMMMRTPLLTLCAVAVFALSGCKLVKNPADGEQAVSAGASGDNVRTEQRIADTFETQLLPWVEDKALDFAALKAALAQGLDAAGEAHGNRGSGAGAAWNFAVTDTGTVVSANLESRARIADLDIDGDGAADITVQLGPVIRGNALRDFAPFYNFDDFRDQIEFAKLGRALNDRISAMLELPEGDLIGRSMAFIGVVPLKKADEAMILTPTRLDVMP</sequence>
<keyword evidence="2" id="KW-1185">Reference proteome</keyword>
<proteinExistence type="predicted"/>
<evidence type="ECO:0000313" key="1">
    <source>
        <dbReference type="EMBL" id="MCY0096880.1"/>
    </source>
</evidence>
<organism evidence="1 2">
    <name type="scientific">Hoeflea ulvae</name>
    <dbReference type="NCBI Taxonomy" id="2983764"/>
    <lineage>
        <taxon>Bacteria</taxon>
        <taxon>Pseudomonadati</taxon>
        <taxon>Pseudomonadota</taxon>
        <taxon>Alphaproteobacteria</taxon>
        <taxon>Hyphomicrobiales</taxon>
        <taxon>Rhizobiaceae</taxon>
        <taxon>Hoeflea</taxon>
    </lineage>
</organism>
<dbReference type="InterPro" id="IPR036215">
    <property type="entry name" value="TM0957-like_sf"/>
</dbReference>
<evidence type="ECO:0000313" key="2">
    <source>
        <dbReference type="Proteomes" id="UP001081283"/>
    </source>
</evidence>
<comment type="caution">
    <text evidence="1">The sequence shown here is derived from an EMBL/GenBank/DDBJ whole genome shotgun (WGS) entry which is preliminary data.</text>
</comment>
<name>A0ABT3YLV2_9HYPH</name>
<protein>
    <submittedName>
        <fullName evidence="1">DUF2291 domain-containing protein</fullName>
    </submittedName>
</protein>
<reference evidence="1" key="1">
    <citation type="submission" date="2022-10" db="EMBL/GenBank/DDBJ databases">
        <title>Hoeflea sp. J2-29, isolated from marine algae.</title>
        <authorList>
            <person name="Kristyanto S."/>
            <person name="Kim J.M."/>
            <person name="Jeon C.O."/>
        </authorList>
    </citation>
    <scope>NUCLEOTIDE SEQUENCE</scope>
    <source>
        <strain evidence="1">J2-29</strain>
    </source>
</reference>
<gene>
    <name evidence="1" type="ORF">OEG82_23135</name>
</gene>
<dbReference type="EMBL" id="JAOVZQ010000001">
    <property type="protein sequence ID" value="MCY0096880.1"/>
    <property type="molecule type" value="Genomic_DNA"/>
</dbReference>
<dbReference type="Pfam" id="PF10054">
    <property type="entry name" value="DUF2291"/>
    <property type="match status" value="1"/>
</dbReference>
<dbReference type="Proteomes" id="UP001081283">
    <property type="component" value="Unassembled WGS sequence"/>
</dbReference>
<dbReference type="InterPro" id="IPR014582">
    <property type="entry name" value="UCP033535_lipo"/>
</dbReference>
<dbReference type="SUPFAM" id="SSF141318">
    <property type="entry name" value="TM0957-like"/>
    <property type="match status" value="1"/>
</dbReference>